<evidence type="ECO:0000259" key="1">
    <source>
        <dbReference type="Pfam" id="PF22548"/>
    </source>
</evidence>
<dbReference type="InterPro" id="IPR054347">
    <property type="entry name" value="TOTE_primase"/>
</dbReference>
<dbReference type="RefSeq" id="WP_080806952.1">
    <property type="nucleotide sequence ID" value="NZ_LT828555.1"/>
</dbReference>
<dbReference type="Pfam" id="PF22548">
    <property type="entry name" value="AEP-TOTE"/>
    <property type="match status" value="1"/>
</dbReference>
<organism evidence="2 3">
    <name type="scientific">Desulfamplus magnetovallimortis</name>
    <dbReference type="NCBI Taxonomy" id="1246637"/>
    <lineage>
        <taxon>Bacteria</taxon>
        <taxon>Pseudomonadati</taxon>
        <taxon>Thermodesulfobacteriota</taxon>
        <taxon>Desulfobacteria</taxon>
        <taxon>Desulfobacterales</taxon>
        <taxon>Desulfobacteraceae</taxon>
        <taxon>Desulfamplus</taxon>
    </lineage>
</organism>
<dbReference type="STRING" id="1246637.MTBBW1_1980005"/>
<accession>A0A1W1HBG3</accession>
<evidence type="ECO:0000313" key="3">
    <source>
        <dbReference type="Proteomes" id="UP000191931"/>
    </source>
</evidence>
<feature type="domain" description="TOTE conflict system primase" evidence="1">
    <location>
        <begin position="34"/>
        <end position="193"/>
    </location>
</feature>
<dbReference type="AlphaFoldDB" id="A0A1W1HBG3"/>
<protein>
    <recommendedName>
        <fullName evidence="1">TOTE conflict system primase domain-containing protein</fullName>
    </recommendedName>
</protein>
<keyword evidence="3" id="KW-1185">Reference proteome</keyword>
<dbReference type="EMBL" id="FWEV01000110">
    <property type="protein sequence ID" value="SLM29783.1"/>
    <property type="molecule type" value="Genomic_DNA"/>
</dbReference>
<gene>
    <name evidence="2" type="ORF">MTBBW1_1980005</name>
</gene>
<proteinExistence type="predicted"/>
<evidence type="ECO:0000313" key="2">
    <source>
        <dbReference type="EMBL" id="SLM29783.1"/>
    </source>
</evidence>
<reference evidence="2 3" key="1">
    <citation type="submission" date="2017-03" db="EMBL/GenBank/DDBJ databases">
        <authorList>
            <person name="Afonso C.L."/>
            <person name="Miller P.J."/>
            <person name="Scott M.A."/>
            <person name="Spackman E."/>
            <person name="Goraichik I."/>
            <person name="Dimitrov K.M."/>
            <person name="Suarez D.L."/>
            <person name="Swayne D.E."/>
        </authorList>
    </citation>
    <scope>NUCLEOTIDE SEQUENCE [LARGE SCALE GENOMIC DNA]</scope>
    <source>
        <strain evidence="2">PRJEB14757</strain>
    </source>
</reference>
<dbReference type="OrthoDB" id="9804086at2"/>
<name>A0A1W1HBG3_9BACT</name>
<sequence>MSDTDITDSQKQFMDSFINAFNPGQTCYLNGTNSNDEILSHFRGERRLSIKPVTNNHAYLCSIRIHGDDAQQQLKNLCAVCEVQELKCYVIAKAENDFSVQIFFFEPIPVHMVFRLQENLLIEAQIIDEEESLEGHTQPFCLIERPFELPFNGADWSDNNGIFLDPETGFESPYQDQAAVLKNIEKHSLSDVARVINDLNTSPTPPKGDQLKQDFIEYNLSNFVNTILGKDALVEITPDLVNADFFHVNPMLPLCDHIRKLNKAGQDCFFGVAPRNKNIGKRSTLMNISNIKTVFIDIDPPDKTKSAEEQSADAKELLNQFSAKLQEYGIAMSSFVVASGHGYHIYFVLQETIPLPSPEWQVVQNALIEVAGGDSAAKDITRVLRLPFSQNNKDPNNPQPVKIVDNTGNLFTLDNFDSLVKDYSSRHKIAEVHLEDSNIKDLPPCLDKLFDSQTTVPKGYRHKVRFVCSIFAHKQGWAEADTIQRLEHTTSDKLKCKSDVEGVYKILNAAPNRYHVGCGNGSLLRELVNDGITICDQANCPYYTQQKGGVFKNPIRIMSNKYCKEKQVDKKTVYEPISTFRIEATESIICDNKEYINAKLISECGREVSLVIPPETWLSKQRFLSILPGKEFIFLGTETDVHCIHHLISKEEFPTKQGFKTIGLHLINGLWTYLTNTGALTMNGRSSDAVYIGDVTEYNTDILETEPMAPESLAACLKSFAYFNHPYVSAPVIGFTVACFFKPRLFMIKNSFPILFVSGERGSAKTATIRAIVLSLHGTQNAEKMLAQMTSFTVMKLVNASNCMPIFFDEYKPSILKEEKVNMISELFRTAYNGLSGDRGQADQSKIRYKYDAPVIIAGEDQSTEPAVMERMIAVSTSKTESGKYQQYFEYLVNNFDLKALGRLIVEKAVTMTDEEVVSIYQFEHQQIQPVFTGRLRDNVAIARFGLHILNKIFLEKIGQPFPITPFHAEESQRINLIEEQEAQRSVVDNITEVFVALIYESESNDKLNNNYKLVSETHYYVKGNELRINLSSFYQILKKWCKDYHFDGEILSKPALLKQIRSQPYFIHYKKAQIMPKKPGGPLCLILGLSELRASNIEIYDICEGSAAKKQQQNMQQINTP</sequence>
<dbReference type="Proteomes" id="UP000191931">
    <property type="component" value="Unassembled WGS sequence"/>
</dbReference>